<name>A0A0C5VFA3_9GAMM</name>
<dbReference type="SUPFAM" id="SSF51101">
    <property type="entry name" value="Mannose-binding lectins"/>
    <property type="match status" value="1"/>
</dbReference>
<dbReference type="AlphaFoldDB" id="A0A0C5VFA3"/>
<dbReference type="Gene3D" id="2.100.10.30">
    <property type="entry name" value="Jacalin-like lectin domain"/>
    <property type="match status" value="1"/>
</dbReference>
<reference evidence="3 4" key="1">
    <citation type="submission" date="2014-01" db="EMBL/GenBank/DDBJ databases">
        <title>Full genme sequencing of cellulolytic bacterium Gynuella sunshinyii YC6258T gen. nov., sp. nov.</title>
        <authorList>
            <person name="Khan H."/>
            <person name="Chung E.J."/>
            <person name="Chung Y.R."/>
        </authorList>
    </citation>
    <scope>NUCLEOTIDE SEQUENCE [LARGE SCALE GENOMIC DNA]</scope>
    <source>
        <strain evidence="3 4">YC6258</strain>
    </source>
</reference>
<protein>
    <recommendedName>
        <fullName evidence="2">Jacalin-type lectin domain-containing protein</fullName>
    </recommendedName>
</protein>
<dbReference type="InterPro" id="IPR036404">
    <property type="entry name" value="Jacalin-like_lectin_dom_sf"/>
</dbReference>
<evidence type="ECO:0000259" key="2">
    <source>
        <dbReference type="PROSITE" id="PS51752"/>
    </source>
</evidence>
<dbReference type="PANTHER" id="PTHR47293:SF15">
    <property type="entry name" value="JACALIN-RELATED LECTIN 19"/>
    <property type="match status" value="1"/>
</dbReference>
<dbReference type="EMBL" id="CP007142">
    <property type="protein sequence ID" value="AJQ92836.1"/>
    <property type="molecule type" value="Genomic_DNA"/>
</dbReference>
<dbReference type="Proteomes" id="UP000032266">
    <property type="component" value="Chromosome"/>
</dbReference>
<organism evidence="3 4">
    <name type="scientific">Gynuella sunshinyii YC6258</name>
    <dbReference type="NCBI Taxonomy" id="1445510"/>
    <lineage>
        <taxon>Bacteria</taxon>
        <taxon>Pseudomonadati</taxon>
        <taxon>Pseudomonadota</taxon>
        <taxon>Gammaproteobacteria</taxon>
        <taxon>Oceanospirillales</taxon>
        <taxon>Saccharospirillaceae</taxon>
        <taxon>Gynuella</taxon>
    </lineage>
</organism>
<feature type="domain" description="Jacalin-type lectin" evidence="2">
    <location>
        <begin position="20"/>
        <end position="159"/>
    </location>
</feature>
<keyword evidence="1" id="KW-0732">Signal</keyword>
<accession>A0A0C5VFA3</accession>
<sequence>MKKLLLMMLTCFSAGAIAAQFEAGNSGGGGGVAFFDNPPNDFLQLDRVTLCGGRLVDSVEVVYIDGSGNVYSYGKHGGNGGSCKTLNFMSGEYISKVSGKSGSEVDSLTITTNMGRTLSVGGSGGDSGFLYTGNGQFQIVGFKGRSGSRIDAIGVVYLQTY</sequence>
<dbReference type="InterPro" id="IPR001229">
    <property type="entry name" value="Jacalin-like_lectin_dom"/>
</dbReference>
<feature type="signal peptide" evidence="1">
    <location>
        <begin position="1"/>
        <end position="18"/>
    </location>
</feature>
<evidence type="ECO:0000313" key="3">
    <source>
        <dbReference type="EMBL" id="AJQ92836.1"/>
    </source>
</evidence>
<gene>
    <name evidence="3" type="ORF">YC6258_00786</name>
</gene>
<dbReference type="SMART" id="SM00915">
    <property type="entry name" value="Jacalin"/>
    <property type="match status" value="1"/>
</dbReference>
<keyword evidence="4" id="KW-1185">Reference proteome</keyword>
<dbReference type="HOGENOM" id="CLU_078923_3_2_6"/>
<evidence type="ECO:0000313" key="4">
    <source>
        <dbReference type="Proteomes" id="UP000032266"/>
    </source>
</evidence>
<dbReference type="PANTHER" id="PTHR47293">
    <property type="entry name" value="JACALIN-RELATED LECTIN 3"/>
    <property type="match status" value="1"/>
</dbReference>
<evidence type="ECO:0000256" key="1">
    <source>
        <dbReference type="SAM" id="SignalP"/>
    </source>
</evidence>
<dbReference type="OrthoDB" id="7062657at2"/>
<proteinExistence type="predicted"/>
<dbReference type="PROSITE" id="PS51752">
    <property type="entry name" value="JACALIN_LECTIN"/>
    <property type="match status" value="1"/>
</dbReference>
<feature type="chain" id="PRO_5002194516" description="Jacalin-type lectin domain-containing protein" evidence="1">
    <location>
        <begin position="19"/>
        <end position="161"/>
    </location>
</feature>
<dbReference type="Pfam" id="PF01419">
    <property type="entry name" value="Jacalin"/>
    <property type="match status" value="1"/>
</dbReference>
<dbReference type="KEGG" id="gsn:YC6258_00786"/>
<dbReference type="RefSeq" id="WP_044615806.1">
    <property type="nucleotide sequence ID" value="NZ_CP007142.1"/>
</dbReference>
<dbReference type="STRING" id="1445510.YC6258_00786"/>